<feature type="domain" description="Glycosyltransferase 2-like" evidence="1">
    <location>
        <begin position="16"/>
        <end position="149"/>
    </location>
</feature>
<dbReference type="CDD" id="cd00761">
    <property type="entry name" value="Glyco_tranf_GTA_type"/>
    <property type="match status" value="1"/>
</dbReference>
<organism evidence="2">
    <name type="scientific">Candidatus Kentrum sp. FW</name>
    <dbReference type="NCBI Taxonomy" id="2126338"/>
    <lineage>
        <taxon>Bacteria</taxon>
        <taxon>Pseudomonadati</taxon>
        <taxon>Pseudomonadota</taxon>
        <taxon>Gammaproteobacteria</taxon>
        <taxon>Candidatus Kentrum</taxon>
    </lineage>
</organism>
<reference evidence="2" key="1">
    <citation type="submission" date="2019-02" db="EMBL/GenBank/DDBJ databases">
        <authorList>
            <person name="Gruber-Vodicka R. H."/>
            <person name="Seah K. B. B."/>
        </authorList>
    </citation>
    <scope>NUCLEOTIDE SEQUENCE</scope>
    <source>
        <strain evidence="2">BECK_BZ106</strain>
    </source>
</reference>
<evidence type="ECO:0000313" key="2">
    <source>
        <dbReference type="EMBL" id="VFJ66383.1"/>
    </source>
</evidence>
<dbReference type="AlphaFoldDB" id="A0A450TGS1"/>
<dbReference type="EMBL" id="CAADFD010000116">
    <property type="protein sequence ID" value="VFJ66383.1"/>
    <property type="molecule type" value="Genomic_DNA"/>
</dbReference>
<keyword evidence="2" id="KW-0808">Transferase</keyword>
<dbReference type="GO" id="GO:0016758">
    <property type="term" value="F:hexosyltransferase activity"/>
    <property type="evidence" value="ECO:0007669"/>
    <property type="project" value="UniProtKB-ARBA"/>
</dbReference>
<accession>A0A450TGS1</accession>
<name>A0A450TGS1_9GAMM</name>
<dbReference type="InterPro" id="IPR001173">
    <property type="entry name" value="Glyco_trans_2-like"/>
</dbReference>
<evidence type="ECO:0000259" key="1">
    <source>
        <dbReference type="Pfam" id="PF00535"/>
    </source>
</evidence>
<gene>
    <name evidence="2" type="ORF">BECKFW1821B_GA0114236_11162</name>
</gene>
<dbReference type="PANTHER" id="PTHR22916:SF3">
    <property type="entry name" value="UDP-GLCNAC:BETAGAL BETA-1,3-N-ACETYLGLUCOSAMINYLTRANSFERASE-LIKE PROTEIN 1"/>
    <property type="match status" value="1"/>
</dbReference>
<dbReference type="Pfam" id="PF00535">
    <property type="entry name" value="Glycos_transf_2"/>
    <property type="match status" value="1"/>
</dbReference>
<proteinExistence type="predicted"/>
<dbReference type="Gene3D" id="3.90.550.10">
    <property type="entry name" value="Spore Coat Polysaccharide Biosynthesis Protein SpsA, Chain A"/>
    <property type="match status" value="1"/>
</dbReference>
<protein>
    <submittedName>
        <fullName evidence="2">Glycosyl transferase family 2</fullName>
    </submittedName>
</protein>
<dbReference type="InterPro" id="IPR029044">
    <property type="entry name" value="Nucleotide-diphossugar_trans"/>
</dbReference>
<dbReference type="SUPFAM" id="SSF53448">
    <property type="entry name" value="Nucleotide-diphospho-sugar transferases"/>
    <property type="match status" value="1"/>
</dbReference>
<sequence length="291" mass="33121">MKSQDRFNTGKIFGLSLITTAYKTNRTMVDAYFDSVSNLVCPPGVCFEIIYVVDGDEDLYRYVELRAKNAAPNIHIVSNGNNRGLCYSRNYAMEIAKFDYSLIIDADDILMPDAVIAIVDFIETNPSVDFAFGSAPTIDKDGNLLGIRYTRDSFREFVDHSYSLHNPIFYRIFVMHPILLKNKSIREMGGFDVKLPSGLGDLTDLFLRSFLSRLTIRYIEPLIYLYRIHESGLSSGKEKMAKHNNRIFSLSRAIKGEFGVTPFISKYGYVKPYNLYQYAVEVPGIGRIDQI</sequence>
<dbReference type="PANTHER" id="PTHR22916">
    <property type="entry name" value="GLYCOSYLTRANSFERASE"/>
    <property type="match status" value="1"/>
</dbReference>